<organism evidence="2">
    <name type="scientific">Cladocopium goreaui</name>
    <dbReference type="NCBI Taxonomy" id="2562237"/>
    <lineage>
        <taxon>Eukaryota</taxon>
        <taxon>Sar</taxon>
        <taxon>Alveolata</taxon>
        <taxon>Dinophyceae</taxon>
        <taxon>Suessiales</taxon>
        <taxon>Symbiodiniaceae</taxon>
        <taxon>Cladocopium</taxon>
    </lineage>
</organism>
<feature type="region of interest" description="Disordered" evidence="1">
    <location>
        <begin position="425"/>
        <end position="473"/>
    </location>
</feature>
<gene>
    <name evidence="2" type="ORF">C1SCF055_LOCUS9355</name>
</gene>
<dbReference type="EMBL" id="CAMXCT030000646">
    <property type="protein sequence ID" value="CAL4768894.1"/>
    <property type="molecule type" value="Genomic_DNA"/>
</dbReference>
<comment type="caution">
    <text evidence="2">The sequence shown here is derived from an EMBL/GenBank/DDBJ whole genome shotgun (WGS) entry which is preliminary data.</text>
</comment>
<evidence type="ECO:0000256" key="1">
    <source>
        <dbReference type="SAM" id="MobiDB-lite"/>
    </source>
</evidence>
<dbReference type="EMBL" id="CAMXCT010000646">
    <property type="protein sequence ID" value="CAI3981582.1"/>
    <property type="molecule type" value="Genomic_DNA"/>
</dbReference>
<dbReference type="Proteomes" id="UP001152797">
    <property type="component" value="Unassembled WGS sequence"/>
</dbReference>
<accession>A0A9P1BYM3</accession>
<feature type="region of interest" description="Disordered" evidence="1">
    <location>
        <begin position="358"/>
        <end position="410"/>
    </location>
</feature>
<sequence>MEAEPLAETEPLEEVDGAALCASGACDSDLPASLLGSEAFYSAHALAQTDPVEAVKMMASGMQPRHLQHMSIEAFYGLYQLWCAGNQYQDDNVAKIRRFTQVFEEKWKHLLRFREVSQHARCTQCSEFTQRLKKTCLEHERQQLEKSQAVHIRNIRMFRQTQSRLNVLSEQAVSGEGSNMSILKLDLDGLDQAKTRYPRMNTINSKSLVVEIYFVLEPDVPKDSSTEVTCILKALDHAKEILDKRGIPMPEHLVVEDFVNIVKEKVQPVRKRDLPLYDDSTGDSWAPVEIPGEDYNHSPDDAILLVKFLVNSESLSQPPLTFVPAAFMPKMSKAVASLPRNLLSDRAKKEWHKFAPGPVLPVAVAPDKTASRPEGQPKPKRGRPPKNPDGPPAKRGRPRKNAGQGTAEDPFAEQSAVAPIAVPPEPVQEVGDGIGEEPAPQDQQVIEVPPNQPPPPTRATFAGRTRVGSESFQKQWDDRRAKYYQMVPPELWKDGLERDFWALCSQCESLDDAVVKFLEKNPANKPLDQPPNHRLAAAPVRQAKQPKAAAKVKSKPACPGGRGRGAGRGRGKGRKGAGQ</sequence>
<reference evidence="3 4" key="2">
    <citation type="submission" date="2024-05" db="EMBL/GenBank/DDBJ databases">
        <authorList>
            <person name="Chen Y."/>
            <person name="Shah S."/>
            <person name="Dougan E. K."/>
            <person name="Thang M."/>
            <person name="Chan C."/>
        </authorList>
    </citation>
    <scope>NUCLEOTIDE SEQUENCE [LARGE SCALE GENOMIC DNA]</scope>
</reference>
<feature type="region of interest" description="Disordered" evidence="1">
    <location>
        <begin position="522"/>
        <end position="579"/>
    </location>
</feature>
<dbReference type="OrthoDB" id="415418at2759"/>
<evidence type="ECO:0000313" key="4">
    <source>
        <dbReference type="Proteomes" id="UP001152797"/>
    </source>
</evidence>
<keyword evidence="4" id="KW-1185">Reference proteome</keyword>
<reference evidence="2" key="1">
    <citation type="submission" date="2022-10" db="EMBL/GenBank/DDBJ databases">
        <authorList>
            <person name="Chen Y."/>
            <person name="Dougan E. K."/>
            <person name="Chan C."/>
            <person name="Rhodes N."/>
            <person name="Thang M."/>
        </authorList>
    </citation>
    <scope>NUCLEOTIDE SEQUENCE</scope>
</reference>
<name>A0A9P1BYM3_9DINO</name>
<dbReference type="EMBL" id="CAMXCT020000646">
    <property type="protein sequence ID" value="CAL1134957.1"/>
    <property type="molecule type" value="Genomic_DNA"/>
</dbReference>
<protein>
    <submittedName>
        <fullName evidence="3">C2H2-type domain-containing protein</fullName>
    </submittedName>
</protein>
<evidence type="ECO:0000313" key="2">
    <source>
        <dbReference type="EMBL" id="CAI3981582.1"/>
    </source>
</evidence>
<evidence type="ECO:0000313" key="3">
    <source>
        <dbReference type="EMBL" id="CAL4768894.1"/>
    </source>
</evidence>
<feature type="compositionally biased region" description="Low complexity" evidence="1">
    <location>
        <begin position="536"/>
        <end position="557"/>
    </location>
</feature>
<feature type="compositionally biased region" description="Basic residues" evidence="1">
    <location>
        <begin position="565"/>
        <end position="579"/>
    </location>
</feature>
<dbReference type="AlphaFoldDB" id="A0A9P1BYM3"/>
<proteinExistence type="predicted"/>